<dbReference type="PROSITE" id="PS51081">
    <property type="entry name" value="ZF_SIAH"/>
    <property type="match status" value="1"/>
</dbReference>
<feature type="domain" description="SIAH-type" evidence="13">
    <location>
        <begin position="108"/>
        <end position="168"/>
    </location>
</feature>
<evidence type="ECO:0000259" key="13">
    <source>
        <dbReference type="PROSITE" id="PS51081"/>
    </source>
</evidence>
<comment type="similarity">
    <text evidence="3">Belongs to the SINA (Seven in absentia) family.</text>
</comment>
<dbReference type="InterPro" id="IPR013083">
    <property type="entry name" value="Znf_RING/FYVE/PHD"/>
</dbReference>
<dbReference type="InterPro" id="IPR049548">
    <property type="entry name" value="Sina-like_RING"/>
</dbReference>
<dbReference type="GO" id="GO:0006511">
    <property type="term" value="P:ubiquitin-dependent protein catabolic process"/>
    <property type="evidence" value="ECO:0007669"/>
    <property type="project" value="InterPro"/>
</dbReference>
<dbReference type="PANTHER" id="PTHR10315:SF156">
    <property type="entry name" value="RING-TYPE E3 UBIQUITIN TRANSFERASE"/>
    <property type="match status" value="1"/>
</dbReference>
<dbReference type="SUPFAM" id="SSF49599">
    <property type="entry name" value="TRAF domain-like"/>
    <property type="match status" value="1"/>
</dbReference>
<dbReference type="InterPro" id="IPR013010">
    <property type="entry name" value="Znf_SIAH"/>
</dbReference>
<evidence type="ECO:0000256" key="7">
    <source>
        <dbReference type="ARBA" id="ARBA00022771"/>
    </source>
</evidence>
<comment type="catalytic activity">
    <reaction evidence="1">
        <text>S-ubiquitinyl-[E2 ubiquitin-conjugating enzyme]-L-cysteine + [acceptor protein]-L-lysine = [E2 ubiquitin-conjugating enzyme]-L-cysteine + N(6)-ubiquitinyl-[acceptor protein]-L-lysine.</text>
        <dbReference type="EC" id="2.3.2.27"/>
    </reaction>
</comment>
<keyword evidence="15" id="KW-1185">Reference proteome</keyword>
<dbReference type="InterPro" id="IPR018121">
    <property type="entry name" value="7-in-absentia-prot_TRAF-dom"/>
</dbReference>
<sequence length="564" mass="63264">MGPGGNIYQDVTESRGDYGVKSSNMEGRSCLRLCVSGGGRQGMASNSAVHELLECPVCLSIMHPPIHQCPNGHTICVVCKSKVQNSCPICRQELGNIRCLALEKVAESIELPCKYHYLGCQDIYSYHSRIRHEENCKYRGYNCPYAGTECYVTGDIPFLVAHLKAEHNVDMHDGSTFNHRYVKPNPHEIENATWMLTIFNCFGYQFCLHFEAFHLGMAPVYMAFLRFMGDENEASKFSYSLEVGGNGRKLKWQGVPRSIRDGHKTASFARGATACGTTDGSRIQTLENLLPDFDFDHTVGRRLNQVSGNRTVVILVVDAVDFDGSFPRKVAESVSDTIDVHSRAWKEGKSGNLPRLVLVVTKIDLLPRRGKMSVLTEAPVPGTTLGIVKVEGVLPGQAKLFDTPGLLHPHQITTRLTAEERKLAGNSVHIGGLMRLDIEESSVDSIYVTVWASPYLPLHMGKTEKASQWWKIILVINCRYTLILAYYFSYIFRVLDNLDVNFHFYPFGQPPIGKERVEELGRWSRGSPSRKSCRKRKKTLSKKRHDEKKEQSGESRNKLSTAAL</sequence>
<proteinExistence type="inferred from homology"/>
<keyword evidence="6" id="KW-0479">Metal-binding</keyword>
<dbReference type="InterPro" id="IPR008974">
    <property type="entry name" value="TRAF-like"/>
</dbReference>
<dbReference type="EMBL" id="JARYMX010000003">
    <property type="protein sequence ID" value="KAJ9558983.1"/>
    <property type="molecule type" value="Genomic_DNA"/>
</dbReference>
<dbReference type="Gene3D" id="3.40.50.300">
    <property type="entry name" value="P-loop containing nucleotide triphosphate hydrolases"/>
    <property type="match status" value="1"/>
</dbReference>
<evidence type="ECO:0000256" key="1">
    <source>
        <dbReference type="ARBA" id="ARBA00000900"/>
    </source>
</evidence>
<organism evidence="14 15">
    <name type="scientific">Centaurea solstitialis</name>
    <name type="common">yellow star-thistle</name>
    <dbReference type="NCBI Taxonomy" id="347529"/>
    <lineage>
        <taxon>Eukaryota</taxon>
        <taxon>Viridiplantae</taxon>
        <taxon>Streptophyta</taxon>
        <taxon>Embryophyta</taxon>
        <taxon>Tracheophyta</taxon>
        <taxon>Spermatophyta</taxon>
        <taxon>Magnoliopsida</taxon>
        <taxon>eudicotyledons</taxon>
        <taxon>Gunneridae</taxon>
        <taxon>Pentapetalae</taxon>
        <taxon>asterids</taxon>
        <taxon>campanulids</taxon>
        <taxon>Asterales</taxon>
        <taxon>Asteraceae</taxon>
        <taxon>Carduoideae</taxon>
        <taxon>Cardueae</taxon>
        <taxon>Centaureinae</taxon>
        <taxon>Centaurea</taxon>
    </lineage>
</organism>
<dbReference type="Gene3D" id="2.60.210.10">
    <property type="entry name" value="Apoptosis, Tumor Necrosis Factor Receptor Associated Protein 2, Chain A"/>
    <property type="match status" value="1"/>
</dbReference>
<evidence type="ECO:0000259" key="12">
    <source>
        <dbReference type="PROSITE" id="PS50089"/>
    </source>
</evidence>
<dbReference type="Pfam" id="PF21362">
    <property type="entry name" value="Sina_RING"/>
    <property type="match status" value="1"/>
</dbReference>
<dbReference type="GO" id="GO:0061630">
    <property type="term" value="F:ubiquitin protein ligase activity"/>
    <property type="evidence" value="ECO:0007669"/>
    <property type="project" value="UniProtKB-EC"/>
</dbReference>
<evidence type="ECO:0000313" key="15">
    <source>
        <dbReference type="Proteomes" id="UP001172457"/>
    </source>
</evidence>
<evidence type="ECO:0000256" key="9">
    <source>
        <dbReference type="ARBA" id="ARBA00022833"/>
    </source>
</evidence>
<evidence type="ECO:0000256" key="5">
    <source>
        <dbReference type="ARBA" id="ARBA00022679"/>
    </source>
</evidence>
<dbReference type="PROSITE" id="PS50089">
    <property type="entry name" value="ZF_RING_2"/>
    <property type="match status" value="1"/>
</dbReference>
<keyword evidence="9" id="KW-0862">Zinc</keyword>
<dbReference type="EC" id="2.3.2.27" evidence="4"/>
<name>A0AA38TYB8_9ASTR</name>
<accession>A0AA38TYB8</accession>
<dbReference type="Gene3D" id="3.30.40.10">
    <property type="entry name" value="Zinc/RING finger domain, C3HC4 (zinc finger)"/>
    <property type="match status" value="2"/>
</dbReference>
<comment type="pathway">
    <text evidence="2">Protein modification; protein ubiquitination.</text>
</comment>
<comment type="caution">
    <text evidence="14">The sequence shown here is derived from an EMBL/GenBank/DDBJ whole genome shotgun (WGS) entry which is preliminary data.</text>
</comment>
<feature type="domain" description="RING-type" evidence="12">
    <location>
        <begin position="55"/>
        <end position="91"/>
    </location>
</feature>
<evidence type="ECO:0000256" key="8">
    <source>
        <dbReference type="ARBA" id="ARBA00022786"/>
    </source>
</evidence>
<dbReference type="GO" id="GO:0008270">
    <property type="term" value="F:zinc ion binding"/>
    <property type="evidence" value="ECO:0007669"/>
    <property type="project" value="UniProtKB-KW"/>
</dbReference>
<keyword evidence="7 10" id="KW-0863">Zinc-finger</keyword>
<evidence type="ECO:0000256" key="4">
    <source>
        <dbReference type="ARBA" id="ARBA00012483"/>
    </source>
</evidence>
<evidence type="ECO:0000256" key="2">
    <source>
        <dbReference type="ARBA" id="ARBA00004906"/>
    </source>
</evidence>
<dbReference type="SUPFAM" id="SSF57850">
    <property type="entry name" value="RING/U-box"/>
    <property type="match status" value="1"/>
</dbReference>
<dbReference type="Pfam" id="PF21361">
    <property type="entry name" value="Sina_ZnF"/>
    <property type="match status" value="1"/>
</dbReference>
<gene>
    <name evidence="14" type="ORF">OSB04_013597</name>
</gene>
<keyword evidence="5" id="KW-0808">Transferase</keyword>
<keyword evidence="8" id="KW-0833">Ubl conjugation pathway</keyword>
<dbReference type="InterPro" id="IPR052088">
    <property type="entry name" value="E3_ubiquitin-ligase_SINA"/>
</dbReference>
<dbReference type="Pfam" id="PF03145">
    <property type="entry name" value="Sina_TRAF"/>
    <property type="match status" value="1"/>
</dbReference>
<dbReference type="PANTHER" id="PTHR10315">
    <property type="entry name" value="E3 UBIQUITIN PROTEIN LIGASE SIAH"/>
    <property type="match status" value="1"/>
</dbReference>
<dbReference type="GO" id="GO:0005737">
    <property type="term" value="C:cytoplasm"/>
    <property type="evidence" value="ECO:0007669"/>
    <property type="project" value="InterPro"/>
</dbReference>
<feature type="compositionally biased region" description="Basic and acidic residues" evidence="11">
    <location>
        <begin position="547"/>
        <end position="557"/>
    </location>
</feature>
<evidence type="ECO:0000256" key="10">
    <source>
        <dbReference type="PROSITE-ProRule" id="PRU00455"/>
    </source>
</evidence>
<feature type="region of interest" description="Disordered" evidence="11">
    <location>
        <begin position="520"/>
        <end position="564"/>
    </location>
</feature>
<evidence type="ECO:0000256" key="11">
    <source>
        <dbReference type="SAM" id="MobiDB-lite"/>
    </source>
</evidence>
<reference evidence="14" key="1">
    <citation type="submission" date="2023-03" db="EMBL/GenBank/DDBJ databases">
        <title>Chromosome-scale reference genome and RAD-based genetic map of yellow starthistle (Centaurea solstitialis) reveal putative structural variation and QTLs associated with invader traits.</title>
        <authorList>
            <person name="Reatini B."/>
            <person name="Cang F.A."/>
            <person name="Jiang Q."/>
            <person name="Mckibben M.T.W."/>
            <person name="Barker M.S."/>
            <person name="Rieseberg L.H."/>
            <person name="Dlugosch K.M."/>
        </authorList>
    </citation>
    <scope>NUCLEOTIDE SEQUENCE</scope>
    <source>
        <strain evidence="14">CAN-66</strain>
        <tissue evidence="14">Leaf</tissue>
    </source>
</reference>
<evidence type="ECO:0000313" key="14">
    <source>
        <dbReference type="EMBL" id="KAJ9558983.1"/>
    </source>
</evidence>
<dbReference type="InterPro" id="IPR027417">
    <property type="entry name" value="P-loop_NTPase"/>
</dbReference>
<dbReference type="Proteomes" id="UP001172457">
    <property type="component" value="Chromosome 3"/>
</dbReference>
<dbReference type="CDD" id="cd16571">
    <property type="entry name" value="RING-HC_SIAHs"/>
    <property type="match status" value="1"/>
</dbReference>
<feature type="compositionally biased region" description="Basic residues" evidence="11">
    <location>
        <begin position="531"/>
        <end position="546"/>
    </location>
</feature>
<evidence type="ECO:0000256" key="3">
    <source>
        <dbReference type="ARBA" id="ARBA00009119"/>
    </source>
</evidence>
<dbReference type="FunFam" id="2.60.210.10:FF:000004">
    <property type="entry name" value="E3 ubiquitin-protein ligase SINAT5-like"/>
    <property type="match status" value="1"/>
</dbReference>
<evidence type="ECO:0000256" key="6">
    <source>
        <dbReference type="ARBA" id="ARBA00022723"/>
    </source>
</evidence>
<protein>
    <recommendedName>
        <fullName evidence="4">RING-type E3 ubiquitin transferase</fullName>
        <ecNumber evidence="4">2.3.2.27</ecNumber>
    </recommendedName>
</protein>
<dbReference type="FunFam" id="3.30.40.10:FF:000041">
    <property type="entry name" value="E3 ubiquitin-protein ligase SINAT3"/>
    <property type="match status" value="1"/>
</dbReference>
<dbReference type="InterPro" id="IPR001841">
    <property type="entry name" value="Znf_RING"/>
</dbReference>
<dbReference type="AlphaFoldDB" id="A0AA38TYB8"/>